<dbReference type="Proteomes" id="UP000215914">
    <property type="component" value="Unassembled WGS sequence"/>
</dbReference>
<proteinExistence type="predicted"/>
<protein>
    <submittedName>
        <fullName evidence="1">Uncharacterized protein</fullName>
    </submittedName>
</protein>
<comment type="caution">
    <text evidence="1">The sequence shown here is derived from an EMBL/GenBank/DDBJ whole genome shotgun (WGS) entry which is preliminary data.</text>
</comment>
<evidence type="ECO:0000313" key="1">
    <source>
        <dbReference type="EMBL" id="KAF5800326.1"/>
    </source>
</evidence>
<sequence length="55" mass="6210">MSAIKVQRMRQHCHGSYPKLVSEANAGKWGQQHPGLFVPACEVLWGCKWSWTNIG</sequence>
<name>A0A9K3IPN9_HELAN</name>
<organism evidence="1 2">
    <name type="scientific">Helianthus annuus</name>
    <name type="common">Common sunflower</name>
    <dbReference type="NCBI Taxonomy" id="4232"/>
    <lineage>
        <taxon>Eukaryota</taxon>
        <taxon>Viridiplantae</taxon>
        <taxon>Streptophyta</taxon>
        <taxon>Embryophyta</taxon>
        <taxon>Tracheophyta</taxon>
        <taxon>Spermatophyta</taxon>
        <taxon>Magnoliopsida</taxon>
        <taxon>eudicotyledons</taxon>
        <taxon>Gunneridae</taxon>
        <taxon>Pentapetalae</taxon>
        <taxon>asterids</taxon>
        <taxon>campanulids</taxon>
        <taxon>Asterales</taxon>
        <taxon>Asteraceae</taxon>
        <taxon>Asteroideae</taxon>
        <taxon>Heliantheae alliance</taxon>
        <taxon>Heliantheae</taxon>
        <taxon>Helianthus</taxon>
    </lineage>
</organism>
<dbReference type="AlphaFoldDB" id="A0A9K3IPN9"/>
<accession>A0A9K3IPN9</accession>
<dbReference type="EMBL" id="MNCJ02000322">
    <property type="protein sequence ID" value="KAF5800326.1"/>
    <property type="molecule type" value="Genomic_DNA"/>
</dbReference>
<reference evidence="1" key="2">
    <citation type="submission" date="2020-06" db="EMBL/GenBank/DDBJ databases">
        <title>Helianthus annuus Genome sequencing and assembly Release 2.</title>
        <authorList>
            <person name="Gouzy J."/>
            <person name="Langlade N."/>
            <person name="Munos S."/>
        </authorList>
    </citation>
    <scope>NUCLEOTIDE SEQUENCE</scope>
    <source>
        <tissue evidence="1">Leaves</tissue>
    </source>
</reference>
<reference evidence="1" key="1">
    <citation type="journal article" date="2017" name="Nature">
        <title>The sunflower genome provides insights into oil metabolism, flowering and Asterid evolution.</title>
        <authorList>
            <person name="Badouin H."/>
            <person name="Gouzy J."/>
            <person name="Grassa C.J."/>
            <person name="Murat F."/>
            <person name="Staton S.E."/>
            <person name="Cottret L."/>
            <person name="Lelandais-Briere C."/>
            <person name="Owens G.L."/>
            <person name="Carrere S."/>
            <person name="Mayjonade B."/>
            <person name="Legrand L."/>
            <person name="Gill N."/>
            <person name="Kane N.C."/>
            <person name="Bowers J.E."/>
            <person name="Hubner S."/>
            <person name="Bellec A."/>
            <person name="Berard A."/>
            <person name="Berges H."/>
            <person name="Blanchet N."/>
            <person name="Boniface M.C."/>
            <person name="Brunel D."/>
            <person name="Catrice O."/>
            <person name="Chaidir N."/>
            <person name="Claudel C."/>
            <person name="Donnadieu C."/>
            <person name="Faraut T."/>
            <person name="Fievet G."/>
            <person name="Helmstetter N."/>
            <person name="King M."/>
            <person name="Knapp S.J."/>
            <person name="Lai Z."/>
            <person name="Le Paslier M.C."/>
            <person name="Lippi Y."/>
            <person name="Lorenzon L."/>
            <person name="Mandel J.R."/>
            <person name="Marage G."/>
            <person name="Marchand G."/>
            <person name="Marquand E."/>
            <person name="Bret-Mestries E."/>
            <person name="Morien E."/>
            <person name="Nambeesan S."/>
            <person name="Nguyen T."/>
            <person name="Pegot-Espagnet P."/>
            <person name="Pouilly N."/>
            <person name="Raftis F."/>
            <person name="Sallet E."/>
            <person name="Schiex T."/>
            <person name="Thomas J."/>
            <person name="Vandecasteele C."/>
            <person name="Vares D."/>
            <person name="Vear F."/>
            <person name="Vautrin S."/>
            <person name="Crespi M."/>
            <person name="Mangin B."/>
            <person name="Burke J.M."/>
            <person name="Salse J."/>
            <person name="Munos S."/>
            <person name="Vincourt P."/>
            <person name="Rieseberg L.H."/>
            <person name="Langlade N.B."/>
        </authorList>
    </citation>
    <scope>NUCLEOTIDE SEQUENCE</scope>
    <source>
        <tissue evidence="1">Leaves</tissue>
    </source>
</reference>
<dbReference type="Gramene" id="mRNA:HanXRQr2_Chr07g0314801">
    <property type="protein sequence ID" value="CDS:HanXRQr2_Chr07g0314801.1"/>
    <property type="gene ID" value="HanXRQr2_Chr07g0314801"/>
</dbReference>
<evidence type="ECO:0000313" key="2">
    <source>
        <dbReference type="Proteomes" id="UP000215914"/>
    </source>
</evidence>
<gene>
    <name evidence="1" type="ORF">HanXRQr2_Chr07g0314801</name>
</gene>
<keyword evidence="2" id="KW-1185">Reference proteome</keyword>